<dbReference type="NCBIfam" id="NF047646">
    <property type="entry name" value="REP_Tyr_transpos"/>
    <property type="match status" value="1"/>
</dbReference>
<name>A0A1T2KZ15_9GAMM</name>
<feature type="domain" description="Transposase IS200-like" evidence="1">
    <location>
        <begin position="9"/>
        <end position="137"/>
    </location>
</feature>
<dbReference type="RefSeq" id="WP_078485196.1">
    <property type="nucleotide sequence ID" value="NZ_MPRL01000133.1"/>
</dbReference>
<dbReference type="InterPro" id="IPR036515">
    <property type="entry name" value="Transposase_17_sf"/>
</dbReference>
<comment type="caution">
    <text evidence="2">The sequence shown here is derived from an EMBL/GenBank/DDBJ whole genome shotgun (WGS) entry which is preliminary data.</text>
</comment>
<organism evidence="2 3">
    <name type="scientific">Solemya pervernicosa gill symbiont</name>
    <dbReference type="NCBI Taxonomy" id="642797"/>
    <lineage>
        <taxon>Bacteria</taxon>
        <taxon>Pseudomonadati</taxon>
        <taxon>Pseudomonadota</taxon>
        <taxon>Gammaproteobacteria</taxon>
        <taxon>sulfur-oxidizing symbionts</taxon>
    </lineage>
</organism>
<evidence type="ECO:0000313" key="3">
    <source>
        <dbReference type="Proteomes" id="UP000191110"/>
    </source>
</evidence>
<dbReference type="AlphaFoldDB" id="A0A1T2KZ15"/>
<dbReference type="Gene3D" id="3.30.70.1290">
    <property type="entry name" value="Transposase IS200-like"/>
    <property type="match status" value="1"/>
</dbReference>
<dbReference type="PANTHER" id="PTHR36966:SF1">
    <property type="entry name" value="REP-ASSOCIATED TYROSINE TRANSPOSASE"/>
    <property type="match status" value="1"/>
</dbReference>
<dbReference type="GO" id="GO:0043565">
    <property type="term" value="F:sequence-specific DNA binding"/>
    <property type="evidence" value="ECO:0007669"/>
    <property type="project" value="TreeGrafter"/>
</dbReference>
<dbReference type="Proteomes" id="UP000191110">
    <property type="component" value="Unassembled WGS sequence"/>
</dbReference>
<keyword evidence="3" id="KW-1185">Reference proteome</keyword>
<dbReference type="PANTHER" id="PTHR36966">
    <property type="entry name" value="REP-ASSOCIATED TYROSINE TRANSPOSASE"/>
    <property type="match status" value="1"/>
</dbReference>
<dbReference type="InterPro" id="IPR052715">
    <property type="entry name" value="RAYT_transposase"/>
</dbReference>
<dbReference type="SUPFAM" id="SSF143422">
    <property type="entry name" value="Transposase IS200-like"/>
    <property type="match status" value="1"/>
</dbReference>
<dbReference type="SMART" id="SM01321">
    <property type="entry name" value="Y1_Tnp"/>
    <property type="match status" value="1"/>
</dbReference>
<dbReference type="OrthoDB" id="9794403at2"/>
<accession>A0A1T2KZ15</accession>
<proteinExistence type="predicted"/>
<evidence type="ECO:0000313" key="2">
    <source>
        <dbReference type="EMBL" id="OOZ38085.1"/>
    </source>
</evidence>
<gene>
    <name evidence="2" type="ORF">BOW53_16575</name>
</gene>
<evidence type="ECO:0000259" key="1">
    <source>
        <dbReference type="SMART" id="SM01321"/>
    </source>
</evidence>
<dbReference type="GO" id="GO:0004803">
    <property type="term" value="F:transposase activity"/>
    <property type="evidence" value="ECO:0007669"/>
    <property type="project" value="InterPro"/>
</dbReference>
<reference evidence="2 3" key="1">
    <citation type="submission" date="2016-11" db="EMBL/GenBank/DDBJ databases">
        <title>Mixed transmission modes and dynamic genome evolution in an obligate animal-bacterial symbiosis.</title>
        <authorList>
            <person name="Russell S.L."/>
            <person name="Corbett-Detig R.B."/>
            <person name="Cavanaugh C.M."/>
        </authorList>
    </citation>
    <scope>NUCLEOTIDE SEQUENCE [LARGE SCALE GENOMIC DNA]</scope>
    <source>
        <strain evidence="2">Sveles-Q1</strain>
    </source>
</reference>
<dbReference type="InterPro" id="IPR002686">
    <property type="entry name" value="Transposase_17"/>
</dbReference>
<dbReference type="GO" id="GO:0006313">
    <property type="term" value="P:DNA transposition"/>
    <property type="evidence" value="ECO:0007669"/>
    <property type="project" value="InterPro"/>
</dbReference>
<protein>
    <submittedName>
        <fullName evidence="2">Transposase</fullName>
    </submittedName>
</protein>
<dbReference type="Pfam" id="PF01797">
    <property type="entry name" value="Y1_Tnp"/>
    <property type="match status" value="1"/>
</dbReference>
<sequence length="159" mass="19170">MSNYRRSQIQGSSYFFTVVSYRRQPILCDTAIRNALRRAIDKTRQQHPFTIDAWVLLPDHLHCIWTLPGGDADYAKCRGIIKRRVNIECRSLYRDDSLLTDSIRKHRESTTWQHRYWAHQLRDQHDFNRHMDYIHYKPVKHGLCAHPNQWPYSTLHRLN</sequence>
<dbReference type="EMBL" id="MPRL01000133">
    <property type="protein sequence ID" value="OOZ38085.1"/>
    <property type="molecule type" value="Genomic_DNA"/>
</dbReference>